<reference evidence="2 3" key="1">
    <citation type="submission" date="2023-10" db="EMBL/GenBank/DDBJ databases">
        <authorList>
            <person name="Maclean D."/>
            <person name="Macfadyen A."/>
        </authorList>
    </citation>
    <scope>NUCLEOTIDE SEQUENCE [LARGE SCALE GENOMIC DNA]</scope>
</reference>
<keyword evidence="1" id="KW-1133">Transmembrane helix</keyword>
<dbReference type="AlphaFoldDB" id="A0AAV1IAL1"/>
<name>A0AAV1IAL1_9CHLO</name>
<organism evidence="2 3">
    <name type="scientific">Coccomyxa viridis</name>
    <dbReference type="NCBI Taxonomy" id="1274662"/>
    <lineage>
        <taxon>Eukaryota</taxon>
        <taxon>Viridiplantae</taxon>
        <taxon>Chlorophyta</taxon>
        <taxon>core chlorophytes</taxon>
        <taxon>Trebouxiophyceae</taxon>
        <taxon>Trebouxiophyceae incertae sedis</taxon>
        <taxon>Coccomyxaceae</taxon>
        <taxon>Coccomyxa</taxon>
    </lineage>
</organism>
<dbReference type="InterPro" id="IPR057394">
    <property type="entry name" value="PIGBOS1"/>
</dbReference>
<keyword evidence="1" id="KW-0812">Transmembrane</keyword>
<evidence type="ECO:0000313" key="2">
    <source>
        <dbReference type="EMBL" id="CAK0783535.1"/>
    </source>
</evidence>
<evidence type="ECO:0000313" key="3">
    <source>
        <dbReference type="Proteomes" id="UP001314263"/>
    </source>
</evidence>
<keyword evidence="1" id="KW-0472">Membrane</keyword>
<accession>A0AAV1IAL1</accession>
<gene>
    <name evidence="2" type="ORF">CVIRNUC_006734</name>
</gene>
<sequence>MSIARILQRNRVANYFAAVAIGVTSGIFLFNEPLKQYWEQKENRDAAVVDTSKLEPMTGDSSTIEDGKELKEAFDFGLPKK</sequence>
<comment type="caution">
    <text evidence="2">The sequence shown here is derived from an EMBL/GenBank/DDBJ whole genome shotgun (WGS) entry which is preliminary data.</text>
</comment>
<proteinExistence type="predicted"/>
<dbReference type="Proteomes" id="UP001314263">
    <property type="component" value="Unassembled WGS sequence"/>
</dbReference>
<evidence type="ECO:0000256" key="1">
    <source>
        <dbReference type="SAM" id="Phobius"/>
    </source>
</evidence>
<dbReference type="Pfam" id="PF23670">
    <property type="entry name" value="PIGBOS1"/>
    <property type="match status" value="1"/>
</dbReference>
<dbReference type="EMBL" id="CAUYUE010000008">
    <property type="protein sequence ID" value="CAK0783535.1"/>
    <property type="molecule type" value="Genomic_DNA"/>
</dbReference>
<feature type="transmembrane region" description="Helical" evidence="1">
    <location>
        <begin position="12"/>
        <end position="30"/>
    </location>
</feature>
<keyword evidence="3" id="KW-1185">Reference proteome</keyword>
<protein>
    <submittedName>
        <fullName evidence="2">Uncharacterized protein</fullName>
    </submittedName>
</protein>